<evidence type="ECO:0000313" key="9">
    <source>
        <dbReference type="Proteomes" id="UP000179275"/>
    </source>
</evidence>
<gene>
    <name evidence="8" type="ORF">A3C67_01260</name>
</gene>
<accession>A0A1F6W218</accession>
<dbReference type="SUPFAM" id="SSF143430">
    <property type="entry name" value="TTP0101/SSO1404-like"/>
    <property type="match status" value="1"/>
</dbReference>
<dbReference type="EMBL" id="MFUG01000013">
    <property type="protein sequence ID" value="OGI75978.1"/>
    <property type="molecule type" value="Genomic_DNA"/>
</dbReference>
<evidence type="ECO:0000256" key="3">
    <source>
        <dbReference type="ARBA" id="ARBA00022759"/>
    </source>
</evidence>
<dbReference type="GO" id="GO:0004521">
    <property type="term" value="F:RNA endonuclease activity"/>
    <property type="evidence" value="ECO:0007669"/>
    <property type="project" value="InterPro"/>
</dbReference>
<dbReference type="Proteomes" id="UP000179275">
    <property type="component" value="Unassembled WGS sequence"/>
</dbReference>
<evidence type="ECO:0000256" key="5">
    <source>
        <dbReference type="ARBA" id="ARBA00022842"/>
    </source>
</evidence>
<proteinExistence type="predicted"/>
<comment type="caution">
    <text evidence="8">The sequence shown here is derived from an EMBL/GenBank/DDBJ whole genome shotgun (WGS) entry which is preliminary data.</text>
</comment>
<name>A0A1F6W218_9BACT</name>
<evidence type="ECO:0000259" key="7">
    <source>
        <dbReference type="Pfam" id="PF20803"/>
    </source>
</evidence>
<feature type="domain" description="Transcriptional repressor PaaX-like central Cas2-like" evidence="7">
    <location>
        <begin position="92"/>
        <end position="154"/>
    </location>
</feature>
<dbReference type="InterPro" id="IPR048846">
    <property type="entry name" value="PaaX-like_central"/>
</dbReference>
<evidence type="ECO:0000256" key="2">
    <source>
        <dbReference type="ARBA" id="ARBA00022723"/>
    </source>
</evidence>
<protein>
    <submittedName>
        <fullName evidence="8">CRISPR-associated endonuclease Cas2</fullName>
    </submittedName>
</protein>
<reference evidence="8 9" key="1">
    <citation type="journal article" date="2016" name="Nat. Commun.">
        <title>Thousands of microbial genomes shed light on interconnected biogeochemical processes in an aquifer system.</title>
        <authorList>
            <person name="Anantharaman K."/>
            <person name="Brown C.T."/>
            <person name="Hug L.A."/>
            <person name="Sharon I."/>
            <person name="Castelle C.J."/>
            <person name="Probst A.J."/>
            <person name="Thomas B.C."/>
            <person name="Singh A."/>
            <person name="Wilkins M.J."/>
            <person name="Karaoz U."/>
            <person name="Brodie E.L."/>
            <person name="Williams K.H."/>
            <person name="Hubbard S.S."/>
            <person name="Banfield J.F."/>
        </authorList>
    </citation>
    <scope>NUCLEOTIDE SEQUENCE [LARGE SCALE GENOMIC DNA]</scope>
</reference>
<evidence type="ECO:0000313" key="8">
    <source>
        <dbReference type="EMBL" id="OGI75978.1"/>
    </source>
</evidence>
<keyword evidence="3 8" id="KW-0255">Endonuclease</keyword>
<sequence length="165" mass="19492">MNLGEKILGLLLEPHFRYKGMPVSFFGLPAFGSYKRQSIRNSLYELKQKKYILTGEDKAIITSAGRKYLERKLNFIKEFPSCFPKDAPKNLIVMYDIPQSKRAEREWFRWHLRKFGYKMIQKSIWVGPSPLPREFISYLEHIHLEKCIKVLKLAKPYKTDSFALS</sequence>
<keyword evidence="1" id="KW-0540">Nuclease</keyword>
<evidence type="ECO:0000256" key="6">
    <source>
        <dbReference type="ARBA" id="ARBA00023118"/>
    </source>
</evidence>
<dbReference type="AlphaFoldDB" id="A0A1F6W218"/>
<organism evidence="8 9">
    <name type="scientific">Candidatus Nomurabacteria bacterium RIFCSPHIGHO2_02_FULL_42_19</name>
    <dbReference type="NCBI Taxonomy" id="1801756"/>
    <lineage>
        <taxon>Bacteria</taxon>
        <taxon>Candidatus Nomuraibacteriota</taxon>
    </lineage>
</organism>
<dbReference type="STRING" id="1801756.A3C67_01260"/>
<dbReference type="Pfam" id="PF20803">
    <property type="entry name" value="PaaX_M"/>
    <property type="match status" value="1"/>
</dbReference>
<dbReference type="NCBIfam" id="TIGR01573">
    <property type="entry name" value="cas2"/>
    <property type="match status" value="1"/>
</dbReference>
<keyword evidence="6" id="KW-0051">Antiviral defense</keyword>
<dbReference type="GO" id="GO:0043571">
    <property type="term" value="P:maintenance of CRISPR repeat elements"/>
    <property type="evidence" value="ECO:0007669"/>
    <property type="project" value="InterPro"/>
</dbReference>
<keyword evidence="4" id="KW-0378">Hydrolase</keyword>
<keyword evidence="2" id="KW-0479">Metal-binding</keyword>
<dbReference type="InterPro" id="IPR021127">
    <property type="entry name" value="CRISPR_associated_Cas2"/>
</dbReference>
<evidence type="ECO:0000256" key="4">
    <source>
        <dbReference type="ARBA" id="ARBA00022801"/>
    </source>
</evidence>
<keyword evidence="5" id="KW-0460">Magnesium</keyword>
<evidence type="ECO:0000256" key="1">
    <source>
        <dbReference type="ARBA" id="ARBA00022722"/>
    </source>
</evidence>